<keyword evidence="3" id="KW-0645">Protease</keyword>
<dbReference type="SUPFAM" id="SSF50494">
    <property type="entry name" value="Trypsin-like serine proteases"/>
    <property type="match status" value="1"/>
</dbReference>
<sequence length="274" mass="30417">MRLLLPCLALLGLSVAAPPVLPPRRDVHSELIIGGSRAYQGHFPYYAFLHNCGGSLITPKHVLTAAHCVNDGWIGGTLEMGVDDSEDLKKDGVQARKVVSIEAHEDYNKEGKSRDDIAIMEVDEPFEITRYVQLANIKADDSELLKQDWTVAVGFGMSNLTKNDDGSNSGVWPRYLQYAYIPMIPYDRCIKGNWWKILWEKQVCAGGDHVGVAHGDSGGPLSVLDDGKFYQIGVASYIATGQYFNQDRYPAVFTRTASYCDWMNEKTNGAFRCS</sequence>
<dbReference type="InterPro" id="IPR033116">
    <property type="entry name" value="TRYPSIN_SER"/>
</dbReference>
<keyword evidence="4" id="KW-0732">Signal</keyword>
<dbReference type="SMART" id="SM00020">
    <property type="entry name" value="Tryp_SPc"/>
    <property type="match status" value="1"/>
</dbReference>
<evidence type="ECO:0000313" key="6">
    <source>
        <dbReference type="EMBL" id="KAK0414580.1"/>
    </source>
</evidence>
<dbReference type="PRINTS" id="PR00722">
    <property type="entry name" value="CHYMOTRYPSIN"/>
</dbReference>
<dbReference type="InterPro" id="IPR001254">
    <property type="entry name" value="Trypsin_dom"/>
</dbReference>
<keyword evidence="7" id="KW-1185">Reference proteome</keyword>
<organism evidence="6 7">
    <name type="scientific">Steinernema hermaphroditum</name>
    <dbReference type="NCBI Taxonomy" id="289476"/>
    <lineage>
        <taxon>Eukaryota</taxon>
        <taxon>Metazoa</taxon>
        <taxon>Ecdysozoa</taxon>
        <taxon>Nematoda</taxon>
        <taxon>Chromadorea</taxon>
        <taxon>Rhabditida</taxon>
        <taxon>Tylenchina</taxon>
        <taxon>Panagrolaimomorpha</taxon>
        <taxon>Strongyloidoidea</taxon>
        <taxon>Steinernematidae</taxon>
        <taxon>Steinernema</taxon>
    </lineage>
</organism>
<dbReference type="EMBL" id="JAUCMV010000002">
    <property type="protein sequence ID" value="KAK0414580.1"/>
    <property type="molecule type" value="Genomic_DNA"/>
</dbReference>
<accession>A0AA39HYQ6</accession>
<dbReference type="CDD" id="cd00190">
    <property type="entry name" value="Tryp_SPc"/>
    <property type="match status" value="1"/>
</dbReference>
<dbReference type="PROSITE" id="PS00134">
    <property type="entry name" value="TRYPSIN_HIS"/>
    <property type="match status" value="1"/>
</dbReference>
<evidence type="ECO:0000313" key="7">
    <source>
        <dbReference type="Proteomes" id="UP001175271"/>
    </source>
</evidence>
<dbReference type="FunFam" id="2.40.10.10:FF:000068">
    <property type="entry name" value="transmembrane protease serine 2"/>
    <property type="match status" value="1"/>
</dbReference>
<comment type="caution">
    <text evidence="6">The sequence shown here is derived from an EMBL/GenBank/DDBJ whole genome shotgun (WGS) entry which is preliminary data.</text>
</comment>
<dbReference type="InterPro" id="IPR001314">
    <property type="entry name" value="Peptidase_S1A"/>
</dbReference>
<dbReference type="InterPro" id="IPR043504">
    <property type="entry name" value="Peptidase_S1_PA_chymotrypsin"/>
</dbReference>
<feature type="signal peptide" evidence="4">
    <location>
        <begin position="1"/>
        <end position="16"/>
    </location>
</feature>
<dbReference type="Gene3D" id="2.40.10.10">
    <property type="entry name" value="Trypsin-like serine proteases"/>
    <property type="match status" value="1"/>
</dbReference>
<evidence type="ECO:0000259" key="5">
    <source>
        <dbReference type="PROSITE" id="PS50240"/>
    </source>
</evidence>
<reference evidence="6" key="1">
    <citation type="submission" date="2023-06" db="EMBL/GenBank/DDBJ databases">
        <title>Genomic analysis of the entomopathogenic nematode Steinernema hermaphroditum.</title>
        <authorList>
            <person name="Schwarz E.M."/>
            <person name="Heppert J.K."/>
            <person name="Baniya A."/>
            <person name="Schwartz H.T."/>
            <person name="Tan C.-H."/>
            <person name="Antoshechkin I."/>
            <person name="Sternberg P.W."/>
            <person name="Goodrich-Blair H."/>
            <person name="Dillman A.R."/>
        </authorList>
    </citation>
    <scope>NUCLEOTIDE SEQUENCE</scope>
    <source>
        <strain evidence="6">PS9179</strain>
        <tissue evidence="6">Whole animal</tissue>
    </source>
</reference>
<comment type="similarity">
    <text evidence="2">Belongs to the peptidase S1 family. CLIP subfamily.</text>
</comment>
<dbReference type="PROSITE" id="PS50240">
    <property type="entry name" value="TRYPSIN_DOM"/>
    <property type="match status" value="1"/>
</dbReference>
<evidence type="ECO:0000256" key="2">
    <source>
        <dbReference type="ARBA" id="ARBA00024195"/>
    </source>
</evidence>
<dbReference type="Proteomes" id="UP001175271">
    <property type="component" value="Unassembled WGS sequence"/>
</dbReference>
<dbReference type="GO" id="GO:0006508">
    <property type="term" value="P:proteolysis"/>
    <property type="evidence" value="ECO:0007669"/>
    <property type="project" value="UniProtKB-KW"/>
</dbReference>
<protein>
    <recommendedName>
        <fullName evidence="5">Peptidase S1 domain-containing protein</fullName>
    </recommendedName>
</protein>
<dbReference type="AlphaFoldDB" id="A0AA39HYQ6"/>
<gene>
    <name evidence="6" type="ORF">QR680_011510</name>
</gene>
<evidence type="ECO:0000256" key="1">
    <source>
        <dbReference type="ARBA" id="ARBA00023157"/>
    </source>
</evidence>
<dbReference type="Pfam" id="PF00089">
    <property type="entry name" value="Trypsin"/>
    <property type="match status" value="1"/>
</dbReference>
<feature type="chain" id="PRO_5041439787" description="Peptidase S1 domain-containing protein" evidence="4">
    <location>
        <begin position="17"/>
        <end position="274"/>
    </location>
</feature>
<dbReference type="InterPro" id="IPR009003">
    <property type="entry name" value="Peptidase_S1_PA"/>
</dbReference>
<evidence type="ECO:0000256" key="3">
    <source>
        <dbReference type="RuleBase" id="RU363034"/>
    </source>
</evidence>
<dbReference type="InterPro" id="IPR051487">
    <property type="entry name" value="Ser/Thr_Proteases_Immune/Dev"/>
</dbReference>
<dbReference type="GO" id="GO:0004252">
    <property type="term" value="F:serine-type endopeptidase activity"/>
    <property type="evidence" value="ECO:0007669"/>
    <property type="project" value="InterPro"/>
</dbReference>
<keyword evidence="3" id="KW-0378">Hydrolase</keyword>
<name>A0AA39HYQ6_9BILA</name>
<dbReference type="PANTHER" id="PTHR24256">
    <property type="entry name" value="TRYPTASE-RELATED"/>
    <property type="match status" value="1"/>
</dbReference>
<feature type="domain" description="Peptidase S1" evidence="5">
    <location>
        <begin position="32"/>
        <end position="268"/>
    </location>
</feature>
<dbReference type="PROSITE" id="PS00135">
    <property type="entry name" value="TRYPSIN_SER"/>
    <property type="match status" value="1"/>
</dbReference>
<keyword evidence="3" id="KW-0720">Serine protease</keyword>
<keyword evidence="1" id="KW-1015">Disulfide bond</keyword>
<dbReference type="InterPro" id="IPR018114">
    <property type="entry name" value="TRYPSIN_HIS"/>
</dbReference>
<evidence type="ECO:0000256" key="4">
    <source>
        <dbReference type="SAM" id="SignalP"/>
    </source>
</evidence>
<proteinExistence type="inferred from homology"/>